<organism evidence="2 3">
    <name type="scientific">Megasphaera hutchinsoni</name>
    <dbReference type="NCBI Taxonomy" id="1588748"/>
    <lineage>
        <taxon>Bacteria</taxon>
        <taxon>Bacillati</taxon>
        <taxon>Bacillota</taxon>
        <taxon>Negativicutes</taxon>
        <taxon>Veillonellales</taxon>
        <taxon>Veillonellaceae</taxon>
        <taxon>Megasphaera</taxon>
    </lineage>
</organism>
<keyword evidence="1" id="KW-1133">Transmembrane helix</keyword>
<proteinExistence type="predicted"/>
<comment type="caution">
    <text evidence="2">The sequence shown here is derived from an EMBL/GenBank/DDBJ whole genome shotgun (WGS) entry which is preliminary data.</text>
</comment>
<accession>A0A134CLC6</accession>
<dbReference type="AlphaFoldDB" id="A0A134CLC6"/>
<gene>
    <name evidence="2" type="ORF">HMPREF3182_00145</name>
</gene>
<evidence type="ECO:0000313" key="3">
    <source>
        <dbReference type="Proteomes" id="UP000070160"/>
    </source>
</evidence>
<keyword evidence="1" id="KW-0812">Transmembrane</keyword>
<keyword evidence="1" id="KW-0472">Membrane</keyword>
<dbReference type="STRING" id="1588748.HMPREF3182_00145"/>
<keyword evidence="3" id="KW-1185">Reference proteome</keyword>
<dbReference type="RefSeq" id="WP_062484919.1">
    <property type="nucleotide sequence ID" value="NZ_KQ960926.1"/>
</dbReference>
<dbReference type="EMBL" id="LSDT01000003">
    <property type="protein sequence ID" value="KXB93008.1"/>
    <property type="molecule type" value="Genomic_DNA"/>
</dbReference>
<protein>
    <submittedName>
        <fullName evidence="2">Uncharacterized protein</fullName>
    </submittedName>
</protein>
<sequence length="165" mass="19757">MDIKEIEKRFFCGKVEAVFYNSKTFMRRMKALYLVAGIYFLWMVMQSFYWDHRVEYLLGVLFCLWRLVRQDEVMCVVAEKGIVVRQRYLTWKSFWEEQLSPSKRLIFLAYNQNFFLSADGKVIHMGNPATGNVVTIPVALQFLNKKDRQLLKQHINRRQENQDIS</sequence>
<dbReference type="PATRIC" id="fig|1588748.3.peg.139"/>
<name>A0A134CLC6_9FIRM</name>
<evidence type="ECO:0000256" key="1">
    <source>
        <dbReference type="SAM" id="Phobius"/>
    </source>
</evidence>
<dbReference type="Proteomes" id="UP000070160">
    <property type="component" value="Unassembled WGS sequence"/>
</dbReference>
<feature type="transmembrane region" description="Helical" evidence="1">
    <location>
        <begin position="31"/>
        <end position="50"/>
    </location>
</feature>
<evidence type="ECO:0000313" key="2">
    <source>
        <dbReference type="EMBL" id="KXB93008.1"/>
    </source>
</evidence>
<reference evidence="3" key="1">
    <citation type="submission" date="2016-01" db="EMBL/GenBank/DDBJ databases">
        <authorList>
            <person name="Mitreva M."/>
            <person name="Pepin K.H."/>
            <person name="Mihindukulasuriya K.A."/>
            <person name="Fulton R."/>
            <person name="Fronick C."/>
            <person name="O'Laughlin M."/>
            <person name="Miner T."/>
            <person name="Herter B."/>
            <person name="Rosa B.A."/>
            <person name="Cordes M."/>
            <person name="Tomlinson C."/>
            <person name="Wollam A."/>
            <person name="Palsikar V.B."/>
            <person name="Mardis E.R."/>
            <person name="Wilson R.K."/>
        </authorList>
    </citation>
    <scope>NUCLEOTIDE SEQUENCE [LARGE SCALE GENOMIC DNA]</scope>
    <source>
        <strain evidence="3">KA00182</strain>
    </source>
</reference>